<evidence type="ECO:0000313" key="10">
    <source>
        <dbReference type="Proteomes" id="UP000694422"/>
    </source>
</evidence>
<feature type="signal peptide" evidence="7">
    <location>
        <begin position="1"/>
        <end position="35"/>
    </location>
</feature>
<dbReference type="AlphaFoldDB" id="A0A8C9QU57"/>
<dbReference type="Pfam" id="PF00047">
    <property type="entry name" value="ig"/>
    <property type="match status" value="1"/>
</dbReference>
<evidence type="ECO:0000256" key="5">
    <source>
        <dbReference type="SAM" id="MobiDB-lite"/>
    </source>
</evidence>
<dbReference type="GO" id="GO:0009986">
    <property type="term" value="C:cell surface"/>
    <property type="evidence" value="ECO:0007669"/>
    <property type="project" value="TreeGrafter"/>
</dbReference>
<dbReference type="InterPro" id="IPR013783">
    <property type="entry name" value="Ig-like_fold"/>
</dbReference>
<dbReference type="GO" id="GO:0005886">
    <property type="term" value="C:plasma membrane"/>
    <property type="evidence" value="ECO:0007669"/>
    <property type="project" value="TreeGrafter"/>
</dbReference>
<dbReference type="GO" id="GO:0007165">
    <property type="term" value="P:signal transduction"/>
    <property type="evidence" value="ECO:0007669"/>
    <property type="project" value="TreeGrafter"/>
</dbReference>
<dbReference type="CDD" id="cd05774">
    <property type="entry name" value="IgV_CEACAM_D1"/>
    <property type="match status" value="1"/>
</dbReference>
<dbReference type="GO" id="GO:0002682">
    <property type="term" value="P:regulation of immune system process"/>
    <property type="evidence" value="ECO:0007669"/>
    <property type="project" value="TreeGrafter"/>
</dbReference>
<dbReference type="PROSITE" id="PS50835">
    <property type="entry name" value="IG_LIKE"/>
    <property type="match status" value="3"/>
</dbReference>
<dbReference type="FunFam" id="2.60.40.10:FF:000244">
    <property type="entry name" value="carcinoembryonic antigen-related cell adhesion molecule 16"/>
    <property type="match status" value="2"/>
</dbReference>
<feature type="domain" description="Ig-like" evidence="8">
    <location>
        <begin position="237"/>
        <end position="317"/>
    </location>
</feature>
<keyword evidence="6" id="KW-0812">Transmembrane</keyword>
<proteinExistence type="inferred from homology"/>
<reference evidence="9" key="1">
    <citation type="submission" date="2025-08" db="UniProtKB">
        <authorList>
            <consortium name="Ensembl"/>
        </authorList>
    </citation>
    <scope>IDENTIFICATION</scope>
</reference>
<dbReference type="Proteomes" id="UP000694422">
    <property type="component" value="Unplaced"/>
</dbReference>
<dbReference type="Gene3D" id="2.60.40.10">
    <property type="entry name" value="Immunoglobulins"/>
    <property type="match status" value="4"/>
</dbReference>
<keyword evidence="2" id="KW-0325">Glycoprotein</keyword>
<dbReference type="InterPro" id="IPR003599">
    <property type="entry name" value="Ig_sub"/>
</dbReference>
<feature type="chain" id="PRO_5034659640" description="Ig-like domain-containing protein" evidence="7">
    <location>
        <begin position="36"/>
        <end position="605"/>
    </location>
</feature>
<dbReference type="InterPro" id="IPR007110">
    <property type="entry name" value="Ig-like_dom"/>
</dbReference>
<feature type="compositionally biased region" description="Gly residues" evidence="5">
    <location>
        <begin position="582"/>
        <end position="592"/>
    </location>
</feature>
<evidence type="ECO:0000313" key="9">
    <source>
        <dbReference type="Ensembl" id="ENSSDAP00000026913.1"/>
    </source>
</evidence>
<evidence type="ECO:0000256" key="7">
    <source>
        <dbReference type="SAM" id="SignalP"/>
    </source>
</evidence>
<organism evidence="9 10">
    <name type="scientific">Spermophilus dauricus</name>
    <name type="common">Daurian ground squirrel</name>
    <dbReference type="NCBI Taxonomy" id="99837"/>
    <lineage>
        <taxon>Eukaryota</taxon>
        <taxon>Metazoa</taxon>
        <taxon>Chordata</taxon>
        <taxon>Craniata</taxon>
        <taxon>Vertebrata</taxon>
        <taxon>Euteleostomi</taxon>
        <taxon>Mammalia</taxon>
        <taxon>Eutheria</taxon>
        <taxon>Euarchontoglires</taxon>
        <taxon>Glires</taxon>
        <taxon>Rodentia</taxon>
        <taxon>Sciuromorpha</taxon>
        <taxon>Sciuridae</taxon>
        <taxon>Xerinae</taxon>
        <taxon>Marmotini</taxon>
        <taxon>Spermophilus</taxon>
    </lineage>
</organism>
<dbReference type="CDD" id="cd05740">
    <property type="entry name" value="IgI_hCEACAM_2_4_6_like"/>
    <property type="match status" value="1"/>
</dbReference>
<dbReference type="SUPFAM" id="SSF48726">
    <property type="entry name" value="Immunoglobulin"/>
    <property type="match status" value="4"/>
</dbReference>
<feature type="region of interest" description="Disordered" evidence="5">
    <location>
        <begin position="476"/>
        <end position="513"/>
    </location>
</feature>
<name>A0A8C9QU57_SPEDA</name>
<dbReference type="Ensembl" id="ENSSDAT00000030770.1">
    <property type="protein sequence ID" value="ENSSDAP00000026913.1"/>
    <property type="gene ID" value="ENSSDAG00000024314.1"/>
</dbReference>
<feature type="transmembrane region" description="Helical" evidence="6">
    <location>
        <begin position="440"/>
        <end position="466"/>
    </location>
</feature>
<keyword evidence="6" id="KW-0472">Membrane</keyword>
<evidence type="ECO:0000256" key="4">
    <source>
        <dbReference type="ARBA" id="ARBA00038222"/>
    </source>
</evidence>
<keyword evidence="1 7" id="KW-0732">Signal</keyword>
<dbReference type="PANTHER" id="PTHR44427">
    <property type="entry name" value="CARCINOEMBRYONIC ANTIGEN-RELATED CELL ADHESION MOLECULE 19"/>
    <property type="match status" value="1"/>
</dbReference>
<dbReference type="SMART" id="SM00409">
    <property type="entry name" value="IG"/>
    <property type="match status" value="4"/>
</dbReference>
<feature type="domain" description="Ig-like" evidence="8">
    <location>
        <begin position="325"/>
        <end position="406"/>
    </location>
</feature>
<feature type="region of interest" description="Disordered" evidence="5">
    <location>
        <begin position="580"/>
        <end position="605"/>
    </location>
</feature>
<dbReference type="InterPro" id="IPR003598">
    <property type="entry name" value="Ig_sub2"/>
</dbReference>
<dbReference type="InterPro" id="IPR013106">
    <property type="entry name" value="Ig_V-set"/>
</dbReference>
<sequence length="605" mass="64941">MQPPSASPCRGGISWQGVLLAVSLLTFWNPHPTAQLTIEPVPFDAAEGRDVLLLVHNVSGNTVGVSWYRGQITDRSRLIVSYSNITHSAAQGPAFSGREIVYPNGSLLFVNLTKEDTGFYTLQTTTAIFDTEAATGEIRVHEKLPKPNITINNSQPMEGEDSLALTCEPEISYATYLWKINSQRIPDGDRLKLSNNNRTLTLFSVTRNDTGPYECETQNPVSASRSDPLTLNISYGPDAPIINPPDSHIRPGTNLNLSCHADSNPPAQFSWSFNGRPLESTQELSIPNLSTNNSGSYVCVAHNSVTNLNRTTTKNITISGLVAQPSLRATNTEPHSVAMTCFSDDPGISITWILNSQTLQLTDRMQLSPDHRTLSIDPVRQEDAGEYQCEASNPASSTRSDRYRLAVICEWPPSHPVLPSHISLSRAIIWHQAQLRTPGLLVGAVAGIVTGVLVGVLVAALGCFLLHTRTGRYPGFPHLMPPQVTPGLRDGGPSSDSGLTPTSPLPRDPPLSPSLPPSITSCWPWADCSTAASSAHWSPGPVPTALVSLPRLVFNTAPPAVFAPHQERAEAMCMRGPVPGHSGQGLGPGEEGGSTLHTSCVAQGP</sequence>
<dbReference type="CDD" id="cd20948">
    <property type="entry name" value="IgC2_CEACAM5-like"/>
    <property type="match status" value="1"/>
</dbReference>
<dbReference type="InterPro" id="IPR050831">
    <property type="entry name" value="CEA_cell_adhesion"/>
</dbReference>
<evidence type="ECO:0000256" key="6">
    <source>
        <dbReference type="SAM" id="Phobius"/>
    </source>
</evidence>
<feature type="compositionally biased region" description="Pro residues" evidence="5">
    <location>
        <begin position="503"/>
        <end position="513"/>
    </location>
</feature>
<comment type="similarity">
    <text evidence="4">Belongs to the immunoglobulin superfamily. CEA family.</text>
</comment>
<dbReference type="PANTHER" id="PTHR44427:SF1">
    <property type="entry name" value="CARCINOEMBRYONIC ANTIGEN-RELATED CELL ADHESION MOLECULE 1"/>
    <property type="match status" value="1"/>
</dbReference>
<evidence type="ECO:0000259" key="8">
    <source>
        <dbReference type="PROSITE" id="PS50835"/>
    </source>
</evidence>
<evidence type="ECO:0000256" key="1">
    <source>
        <dbReference type="ARBA" id="ARBA00022729"/>
    </source>
</evidence>
<evidence type="ECO:0000256" key="2">
    <source>
        <dbReference type="ARBA" id="ARBA00023180"/>
    </source>
</evidence>
<dbReference type="SMART" id="SM00408">
    <property type="entry name" value="IGc2"/>
    <property type="match status" value="3"/>
</dbReference>
<dbReference type="Pfam" id="PF07686">
    <property type="entry name" value="V-set"/>
    <property type="match status" value="1"/>
</dbReference>
<dbReference type="Pfam" id="PF13895">
    <property type="entry name" value="Ig_2"/>
    <property type="match status" value="1"/>
</dbReference>
<evidence type="ECO:0000256" key="3">
    <source>
        <dbReference type="ARBA" id="ARBA00023319"/>
    </source>
</evidence>
<accession>A0A8C9QU57</accession>
<dbReference type="Pfam" id="PF13927">
    <property type="entry name" value="Ig_3"/>
    <property type="match status" value="1"/>
</dbReference>
<reference evidence="9" key="2">
    <citation type="submission" date="2025-09" db="UniProtKB">
        <authorList>
            <consortium name="Ensembl"/>
        </authorList>
    </citation>
    <scope>IDENTIFICATION</scope>
</reference>
<feature type="compositionally biased region" description="Polar residues" evidence="5">
    <location>
        <begin position="595"/>
        <end position="605"/>
    </location>
</feature>
<dbReference type="GO" id="GO:1990782">
    <property type="term" value="F:protein tyrosine kinase binding"/>
    <property type="evidence" value="ECO:0007669"/>
    <property type="project" value="TreeGrafter"/>
</dbReference>
<keyword evidence="10" id="KW-1185">Reference proteome</keyword>
<feature type="domain" description="Ig-like" evidence="8">
    <location>
        <begin position="145"/>
        <end position="232"/>
    </location>
</feature>
<protein>
    <recommendedName>
        <fullName evidence="8">Ig-like domain-containing protein</fullName>
    </recommendedName>
</protein>
<keyword evidence="3" id="KW-0393">Immunoglobulin domain</keyword>
<dbReference type="InterPro" id="IPR013151">
    <property type="entry name" value="Immunoglobulin_dom"/>
</dbReference>
<keyword evidence="6" id="KW-1133">Transmembrane helix</keyword>
<dbReference type="InterPro" id="IPR036179">
    <property type="entry name" value="Ig-like_dom_sf"/>
</dbReference>